<proteinExistence type="predicted"/>
<evidence type="ECO:0000313" key="1">
    <source>
        <dbReference type="EMBL" id="GIY07655.1"/>
    </source>
</evidence>
<organism evidence="1 2">
    <name type="scientific">Caerostris extrusa</name>
    <name type="common">Bark spider</name>
    <name type="synonym">Caerostris bankana</name>
    <dbReference type="NCBI Taxonomy" id="172846"/>
    <lineage>
        <taxon>Eukaryota</taxon>
        <taxon>Metazoa</taxon>
        <taxon>Ecdysozoa</taxon>
        <taxon>Arthropoda</taxon>
        <taxon>Chelicerata</taxon>
        <taxon>Arachnida</taxon>
        <taxon>Araneae</taxon>
        <taxon>Araneomorphae</taxon>
        <taxon>Entelegynae</taxon>
        <taxon>Araneoidea</taxon>
        <taxon>Araneidae</taxon>
        <taxon>Caerostris</taxon>
    </lineage>
</organism>
<sequence>MSQLCLRGAKSWKKRCVLRGHVISLPHDDGLSLRTLLKRFTQKLPVLSLRLEKDTHINIRSSTTLH</sequence>
<keyword evidence="2" id="KW-1185">Reference proteome</keyword>
<name>A0AAV4QHX0_CAEEX</name>
<dbReference type="AlphaFoldDB" id="A0AAV4QHX0"/>
<dbReference type="Proteomes" id="UP001054945">
    <property type="component" value="Unassembled WGS sequence"/>
</dbReference>
<gene>
    <name evidence="1" type="ORF">CEXT_546071</name>
</gene>
<comment type="caution">
    <text evidence="1">The sequence shown here is derived from an EMBL/GenBank/DDBJ whole genome shotgun (WGS) entry which is preliminary data.</text>
</comment>
<evidence type="ECO:0000313" key="2">
    <source>
        <dbReference type="Proteomes" id="UP001054945"/>
    </source>
</evidence>
<protein>
    <submittedName>
        <fullName evidence="1">Uncharacterized protein</fullName>
    </submittedName>
</protein>
<accession>A0AAV4QHX0</accession>
<reference evidence="1 2" key="1">
    <citation type="submission" date="2021-06" db="EMBL/GenBank/DDBJ databases">
        <title>Caerostris extrusa draft genome.</title>
        <authorList>
            <person name="Kono N."/>
            <person name="Arakawa K."/>
        </authorList>
    </citation>
    <scope>NUCLEOTIDE SEQUENCE [LARGE SCALE GENOMIC DNA]</scope>
</reference>
<dbReference type="EMBL" id="BPLR01006139">
    <property type="protein sequence ID" value="GIY07655.1"/>
    <property type="molecule type" value="Genomic_DNA"/>
</dbReference>